<dbReference type="HOGENOM" id="CLU_015590_5_1_11"/>
<sequence length="571" mass="62539">MLPGVALERDVPARMRDGTVLYADVYRPSSGGPFSVILMRLPYDKTQAQSLTYRHPAWYAARGYMVVVQDTRGRWRSEGEFYPFAHEAEDGYDTAAWAASLPRSNGRVGMYGFSYVGATQLQAALGRLPGLRTICPALTGSQYYEGWAYNGGAFALAFNASWATMLAMDDARRAGDGPATRRLNAAFLGAPGFYGHLPLSEYPPLKGSGYGGYFFDWLAHPSYDGYWRRWSVDEDYSRIAVPALHVGGWYDVFVGGTVRNFEGLRRSAGSAEARSAQKLLVCPWYHLPWTPLTGAADFGKEARNVVDGWQLRWFDQFLRDEDTGVLDAPATVFVMGENRWEDYGAWPPEGTEPRDYHLRSGGAANSRYGDGRLDEEPPGEEPPDVYTYDPLVPVASAGGHSCCFPVVAPMGPADQAAVEVLNGVLVYTSAPLQRDLTVLGEVTLTLHAATSAPDTDFTAKLCDVSPDGRSTNVQEGIVRARYRDSLSGPRPVPPGEVREYRLSLGPTAHTFRAGHSLRLQISSSDFPQWDRNLNTGGPPGRESAAEARVATQVVLHDRAHPSRLTLPVAPS</sequence>
<dbReference type="ESTHER" id="rubxd-Q1ATG7">
    <property type="family name" value="Cocaine_esterase"/>
</dbReference>
<dbReference type="GO" id="GO:0008239">
    <property type="term" value="F:dipeptidyl-peptidase activity"/>
    <property type="evidence" value="ECO:0007669"/>
    <property type="project" value="InterPro"/>
</dbReference>
<dbReference type="InterPro" id="IPR013736">
    <property type="entry name" value="Xaa-Pro_dipept_C"/>
</dbReference>
<dbReference type="InterPro" id="IPR005674">
    <property type="entry name" value="CocE/Ser_esterase"/>
</dbReference>
<evidence type="ECO:0000313" key="4">
    <source>
        <dbReference type="EMBL" id="ABG05311.1"/>
    </source>
</evidence>
<feature type="region of interest" description="Disordered" evidence="2">
    <location>
        <begin position="344"/>
        <end position="382"/>
    </location>
</feature>
<feature type="domain" description="Xaa-Pro dipeptidyl-peptidase C-terminal" evidence="3">
    <location>
        <begin position="311"/>
        <end position="565"/>
    </location>
</feature>
<dbReference type="SMART" id="SM00939">
    <property type="entry name" value="PepX_C"/>
    <property type="match status" value="1"/>
</dbReference>
<dbReference type="PhylomeDB" id="Q1ATG7"/>
<keyword evidence="5" id="KW-1185">Reference proteome</keyword>
<dbReference type="eggNOG" id="COG2936">
    <property type="taxonomic scope" value="Bacteria"/>
</dbReference>
<dbReference type="Gene3D" id="1.10.3020.10">
    <property type="entry name" value="alpha-amino acid ester hydrolase ( Helical cap domain)"/>
    <property type="match status" value="1"/>
</dbReference>
<evidence type="ECO:0000256" key="1">
    <source>
        <dbReference type="ARBA" id="ARBA00022801"/>
    </source>
</evidence>
<dbReference type="InterPro" id="IPR000383">
    <property type="entry name" value="Xaa-Pro-like_dom"/>
</dbReference>
<dbReference type="Gene3D" id="2.60.120.260">
    <property type="entry name" value="Galactose-binding domain-like"/>
    <property type="match status" value="1"/>
</dbReference>
<proteinExistence type="predicted"/>
<dbReference type="InterPro" id="IPR008979">
    <property type="entry name" value="Galactose-bd-like_sf"/>
</dbReference>
<dbReference type="RefSeq" id="WP_011565324.1">
    <property type="nucleotide sequence ID" value="NC_008148.1"/>
</dbReference>
<evidence type="ECO:0000259" key="3">
    <source>
        <dbReference type="SMART" id="SM00939"/>
    </source>
</evidence>
<gene>
    <name evidence="4" type="ordered locus">Rxyl_2383</name>
</gene>
<dbReference type="SUPFAM" id="SSF53474">
    <property type="entry name" value="alpha/beta-Hydrolases"/>
    <property type="match status" value="1"/>
</dbReference>
<dbReference type="SUPFAM" id="SSF49785">
    <property type="entry name" value="Galactose-binding domain-like"/>
    <property type="match status" value="1"/>
</dbReference>
<organism evidence="4 5">
    <name type="scientific">Rubrobacter xylanophilus (strain DSM 9941 / JCM 11954 / NBRC 16129 / PRD-1)</name>
    <dbReference type="NCBI Taxonomy" id="266117"/>
    <lineage>
        <taxon>Bacteria</taxon>
        <taxon>Bacillati</taxon>
        <taxon>Actinomycetota</taxon>
        <taxon>Rubrobacteria</taxon>
        <taxon>Rubrobacterales</taxon>
        <taxon>Rubrobacteraceae</taxon>
        <taxon>Rubrobacter</taxon>
    </lineage>
</organism>
<dbReference type="STRING" id="266117.Rxyl_2383"/>
<dbReference type="KEGG" id="rxy:Rxyl_2383"/>
<reference evidence="4 5" key="1">
    <citation type="submission" date="2006-06" db="EMBL/GenBank/DDBJ databases">
        <title>Complete sequence of Rubrobacter xylanophilus DSM 9941.</title>
        <authorList>
            <consortium name="US DOE Joint Genome Institute"/>
            <person name="Copeland A."/>
            <person name="Lucas S."/>
            <person name="Lapidus A."/>
            <person name="Barry K."/>
            <person name="Detter J.C."/>
            <person name="Glavina del Rio T."/>
            <person name="Hammon N."/>
            <person name="Israni S."/>
            <person name="Dalin E."/>
            <person name="Tice H."/>
            <person name="Pitluck S."/>
            <person name="Munk A.C."/>
            <person name="Brettin T."/>
            <person name="Bruce D."/>
            <person name="Han C."/>
            <person name="Tapia R."/>
            <person name="Gilna P."/>
            <person name="Schmutz J."/>
            <person name="Larimer F."/>
            <person name="Land M."/>
            <person name="Hauser L."/>
            <person name="Kyrpides N."/>
            <person name="Lykidis A."/>
            <person name="da Costa M.S."/>
            <person name="Rainey F.A."/>
            <person name="Empadinhas N."/>
            <person name="Jolivet E."/>
            <person name="Battista J.R."/>
            <person name="Richardson P."/>
        </authorList>
    </citation>
    <scope>NUCLEOTIDE SEQUENCE [LARGE SCALE GENOMIC DNA]</scope>
    <source>
        <strain evidence="5">DSM 9941 / NBRC 16129 / PRD-1</strain>
    </source>
</reference>
<keyword evidence="1" id="KW-0378">Hydrolase</keyword>
<dbReference type="Proteomes" id="UP000006637">
    <property type="component" value="Chromosome"/>
</dbReference>
<dbReference type="NCBIfam" id="TIGR00976">
    <property type="entry name" value="CocE_NonD"/>
    <property type="match status" value="1"/>
</dbReference>
<dbReference type="AlphaFoldDB" id="Q1ATG7"/>
<dbReference type="Gene3D" id="3.40.50.1820">
    <property type="entry name" value="alpha/beta hydrolase"/>
    <property type="match status" value="1"/>
</dbReference>
<dbReference type="Pfam" id="PF02129">
    <property type="entry name" value="Peptidase_S15"/>
    <property type="match status" value="1"/>
</dbReference>
<name>Q1ATG7_RUBXD</name>
<dbReference type="Pfam" id="PF08530">
    <property type="entry name" value="PepX_C"/>
    <property type="match status" value="1"/>
</dbReference>
<accession>Q1ATG7</accession>
<dbReference type="EMBL" id="CP000386">
    <property type="protein sequence ID" value="ABG05311.1"/>
    <property type="molecule type" value="Genomic_DNA"/>
</dbReference>
<protein>
    <submittedName>
        <fullName evidence="4">Peptidase S15</fullName>
    </submittedName>
</protein>
<evidence type="ECO:0000256" key="2">
    <source>
        <dbReference type="SAM" id="MobiDB-lite"/>
    </source>
</evidence>
<evidence type="ECO:0000313" key="5">
    <source>
        <dbReference type="Proteomes" id="UP000006637"/>
    </source>
</evidence>
<dbReference type="InterPro" id="IPR029058">
    <property type="entry name" value="AB_hydrolase_fold"/>
</dbReference>